<keyword evidence="2" id="KW-1185">Reference proteome</keyword>
<organism evidence="1 2">
    <name type="scientific">Funneliformis caledonium</name>
    <dbReference type="NCBI Taxonomy" id="1117310"/>
    <lineage>
        <taxon>Eukaryota</taxon>
        <taxon>Fungi</taxon>
        <taxon>Fungi incertae sedis</taxon>
        <taxon>Mucoromycota</taxon>
        <taxon>Glomeromycotina</taxon>
        <taxon>Glomeromycetes</taxon>
        <taxon>Glomerales</taxon>
        <taxon>Glomeraceae</taxon>
        <taxon>Funneliformis</taxon>
    </lineage>
</organism>
<evidence type="ECO:0000313" key="2">
    <source>
        <dbReference type="Proteomes" id="UP000789570"/>
    </source>
</evidence>
<protein>
    <submittedName>
        <fullName evidence="1">11646_t:CDS:1</fullName>
    </submittedName>
</protein>
<gene>
    <name evidence="1" type="ORF">FCALED_LOCUS8529</name>
</gene>
<sequence>MHMYPDSRNKNEDTFVYDYVHDAFKEMFRDPNYEIIWKNTESLSSREHRMTYGCSKGRKPDITIYRVMKKAKRKKHMKLNVKKHAS</sequence>
<name>A0A9N9CGP4_9GLOM</name>
<dbReference type="Proteomes" id="UP000789570">
    <property type="component" value="Unassembled WGS sequence"/>
</dbReference>
<reference evidence="1" key="1">
    <citation type="submission" date="2021-06" db="EMBL/GenBank/DDBJ databases">
        <authorList>
            <person name="Kallberg Y."/>
            <person name="Tangrot J."/>
            <person name="Rosling A."/>
        </authorList>
    </citation>
    <scope>NUCLEOTIDE SEQUENCE</scope>
    <source>
        <strain evidence="1">UK204</strain>
    </source>
</reference>
<dbReference type="EMBL" id="CAJVPQ010002508">
    <property type="protein sequence ID" value="CAG8599721.1"/>
    <property type="molecule type" value="Genomic_DNA"/>
</dbReference>
<dbReference type="OrthoDB" id="2303539at2759"/>
<evidence type="ECO:0000313" key="1">
    <source>
        <dbReference type="EMBL" id="CAG8599721.1"/>
    </source>
</evidence>
<accession>A0A9N9CGP4</accession>
<dbReference type="AlphaFoldDB" id="A0A9N9CGP4"/>
<proteinExistence type="predicted"/>
<comment type="caution">
    <text evidence="1">The sequence shown here is derived from an EMBL/GenBank/DDBJ whole genome shotgun (WGS) entry which is preliminary data.</text>
</comment>